<sequence>MGKQSKKSKNKRITLKQKHKVLKKVKQHHKKKASEAKKLGMNKKPKVEKDQGPPNDWPLKEQELKAFEARRAKILEENEKKKAASKERVLKRKLGQLDGDDDITNMSEQVSA</sequence>
<protein>
    <submittedName>
        <fullName evidence="1">Uncharacterized protein</fullName>
    </submittedName>
</protein>
<evidence type="ECO:0000313" key="2">
    <source>
        <dbReference type="Proteomes" id="UP001056120"/>
    </source>
</evidence>
<organism evidence="1 2">
    <name type="scientific">Smallanthus sonchifolius</name>
    <dbReference type="NCBI Taxonomy" id="185202"/>
    <lineage>
        <taxon>Eukaryota</taxon>
        <taxon>Viridiplantae</taxon>
        <taxon>Streptophyta</taxon>
        <taxon>Embryophyta</taxon>
        <taxon>Tracheophyta</taxon>
        <taxon>Spermatophyta</taxon>
        <taxon>Magnoliopsida</taxon>
        <taxon>eudicotyledons</taxon>
        <taxon>Gunneridae</taxon>
        <taxon>Pentapetalae</taxon>
        <taxon>asterids</taxon>
        <taxon>campanulids</taxon>
        <taxon>Asterales</taxon>
        <taxon>Asteraceae</taxon>
        <taxon>Asteroideae</taxon>
        <taxon>Heliantheae alliance</taxon>
        <taxon>Millerieae</taxon>
        <taxon>Smallanthus</taxon>
    </lineage>
</organism>
<name>A0ACB9GVD4_9ASTR</name>
<evidence type="ECO:0000313" key="1">
    <source>
        <dbReference type="EMBL" id="KAI3787138.1"/>
    </source>
</evidence>
<keyword evidence="2" id="KW-1185">Reference proteome</keyword>
<gene>
    <name evidence="1" type="ORF">L1987_41377</name>
</gene>
<accession>A0ACB9GVD4</accession>
<proteinExistence type="predicted"/>
<comment type="caution">
    <text evidence="1">The sequence shown here is derived from an EMBL/GenBank/DDBJ whole genome shotgun (WGS) entry which is preliminary data.</text>
</comment>
<dbReference type="EMBL" id="CM042030">
    <property type="protein sequence ID" value="KAI3787138.1"/>
    <property type="molecule type" value="Genomic_DNA"/>
</dbReference>
<dbReference type="Proteomes" id="UP001056120">
    <property type="component" value="Linkage Group LG13"/>
</dbReference>
<reference evidence="1 2" key="2">
    <citation type="journal article" date="2022" name="Mol. Ecol. Resour.">
        <title>The genomes of chicory, endive, great burdock and yacon provide insights into Asteraceae paleo-polyploidization history and plant inulin production.</title>
        <authorList>
            <person name="Fan W."/>
            <person name="Wang S."/>
            <person name="Wang H."/>
            <person name="Wang A."/>
            <person name="Jiang F."/>
            <person name="Liu H."/>
            <person name="Zhao H."/>
            <person name="Xu D."/>
            <person name="Zhang Y."/>
        </authorList>
    </citation>
    <scope>NUCLEOTIDE SEQUENCE [LARGE SCALE GENOMIC DNA]</scope>
    <source>
        <strain evidence="2">cv. Yunnan</strain>
        <tissue evidence="1">Leaves</tissue>
    </source>
</reference>
<reference evidence="2" key="1">
    <citation type="journal article" date="2022" name="Mol. Ecol. Resour.">
        <title>The genomes of chicory, endive, great burdock and yacon provide insights into Asteraceae palaeo-polyploidization history and plant inulin production.</title>
        <authorList>
            <person name="Fan W."/>
            <person name="Wang S."/>
            <person name="Wang H."/>
            <person name="Wang A."/>
            <person name="Jiang F."/>
            <person name="Liu H."/>
            <person name="Zhao H."/>
            <person name="Xu D."/>
            <person name="Zhang Y."/>
        </authorList>
    </citation>
    <scope>NUCLEOTIDE SEQUENCE [LARGE SCALE GENOMIC DNA]</scope>
    <source>
        <strain evidence="2">cv. Yunnan</strain>
    </source>
</reference>